<keyword evidence="3" id="KW-0804">Transcription</keyword>
<dbReference type="EMBL" id="FOXR01000013">
    <property type="protein sequence ID" value="SFQ12946.1"/>
    <property type="molecule type" value="Genomic_DNA"/>
</dbReference>
<dbReference type="SUPFAM" id="SSF51182">
    <property type="entry name" value="RmlC-like cupins"/>
    <property type="match status" value="1"/>
</dbReference>
<dbReference type="AlphaFoldDB" id="A0A1I5W116"/>
<evidence type="ECO:0000256" key="3">
    <source>
        <dbReference type="ARBA" id="ARBA00023163"/>
    </source>
</evidence>
<dbReference type="GO" id="GO:0003700">
    <property type="term" value="F:DNA-binding transcription factor activity"/>
    <property type="evidence" value="ECO:0007669"/>
    <property type="project" value="InterPro"/>
</dbReference>
<dbReference type="Pfam" id="PF02311">
    <property type="entry name" value="AraC_binding"/>
    <property type="match status" value="1"/>
</dbReference>
<dbReference type="InterPro" id="IPR003313">
    <property type="entry name" value="AraC-bd"/>
</dbReference>
<dbReference type="InterPro" id="IPR014710">
    <property type="entry name" value="RmlC-like_jellyroll"/>
</dbReference>
<dbReference type="PANTHER" id="PTHR43280:SF2">
    <property type="entry name" value="HTH-TYPE TRANSCRIPTIONAL REGULATOR EXSA"/>
    <property type="match status" value="1"/>
</dbReference>
<dbReference type="PRINTS" id="PR00032">
    <property type="entry name" value="HTHARAC"/>
</dbReference>
<feature type="domain" description="HTH araC/xylS-type" evidence="4">
    <location>
        <begin position="196"/>
        <end position="294"/>
    </location>
</feature>
<dbReference type="GO" id="GO:0043565">
    <property type="term" value="F:sequence-specific DNA binding"/>
    <property type="evidence" value="ECO:0007669"/>
    <property type="project" value="InterPro"/>
</dbReference>
<dbReference type="InterPro" id="IPR020449">
    <property type="entry name" value="Tscrpt_reg_AraC-type_HTH"/>
</dbReference>
<dbReference type="InterPro" id="IPR011051">
    <property type="entry name" value="RmlC_Cupin_sf"/>
</dbReference>
<organism evidence="5 6">
    <name type="scientific">Caldicoprobacter faecalis</name>
    <dbReference type="NCBI Taxonomy" id="937334"/>
    <lineage>
        <taxon>Bacteria</taxon>
        <taxon>Bacillati</taxon>
        <taxon>Bacillota</taxon>
        <taxon>Clostridia</taxon>
        <taxon>Caldicoprobacterales</taxon>
        <taxon>Caldicoprobacteraceae</taxon>
        <taxon>Caldicoprobacter</taxon>
    </lineage>
</organism>
<evidence type="ECO:0000256" key="2">
    <source>
        <dbReference type="ARBA" id="ARBA00023125"/>
    </source>
</evidence>
<dbReference type="PROSITE" id="PS00041">
    <property type="entry name" value="HTH_ARAC_FAMILY_1"/>
    <property type="match status" value="1"/>
</dbReference>
<dbReference type="PANTHER" id="PTHR43280">
    <property type="entry name" value="ARAC-FAMILY TRANSCRIPTIONAL REGULATOR"/>
    <property type="match status" value="1"/>
</dbReference>
<dbReference type="Gene3D" id="2.60.120.10">
    <property type="entry name" value="Jelly Rolls"/>
    <property type="match status" value="1"/>
</dbReference>
<protein>
    <submittedName>
        <fullName evidence="5">AraC-like ligand binding domain-containing protein</fullName>
    </submittedName>
</protein>
<dbReference type="PROSITE" id="PS01124">
    <property type="entry name" value="HTH_ARAC_FAMILY_2"/>
    <property type="match status" value="1"/>
</dbReference>
<dbReference type="Pfam" id="PF12833">
    <property type="entry name" value="HTH_18"/>
    <property type="match status" value="1"/>
</dbReference>
<accession>A0A1I5W116</accession>
<evidence type="ECO:0000313" key="6">
    <source>
        <dbReference type="Proteomes" id="UP000198577"/>
    </source>
</evidence>
<sequence>MSVNRRVEYPKIPLDSVIEINEIVSLFYFEYAKDFVFQGESHDFWEFLYVDKGQVEVMADTEGYQLQQGEMIFHKPNEFHSVWANGKIAPNLIVVSFVCNSPAMKFFENKILKAGEEEKNILANLIRERTHCFNKRLNEFITVKDKRPDELFGAQQLIKIYLELLLITLIRNNTAIKKQERISSLTRRRAEDDLVNRMICFMKQNIEKNLTVDDFCREFSLSRTRIKSLFKDRMQTGIIQYFRRMKIERAKELIREENYNFSEIAERLGFSSVHYFSHVFKKITDMTPSEYAVSVKSKAELPKE</sequence>
<dbReference type="InterPro" id="IPR009057">
    <property type="entry name" value="Homeodomain-like_sf"/>
</dbReference>
<evidence type="ECO:0000313" key="5">
    <source>
        <dbReference type="EMBL" id="SFQ12946.1"/>
    </source>
</evidence>
<keyword evidence="2" id="KW-0238">DNA-binding</keyword>
<dbReference type="InterPro" id="IPR018062">
    <property type="entry name" value="HTH_AraC-typ_CS"/>
</dbReference>
<reference evidence="5 6" key="1">
    <citation type="submission" date="2016-10" db="EMBL/GenBank/DDBJ databases">
        <authorList>
            <person name="de Groot N.N."/>
        </authorList>
    </citation>
    <scope>NUCLEOTIDE SEQUENCE [LARGE SCALE GENOMIC DNA]</scope>
    <source>
        <strain evidence="5 6">DSM 20678</strain>
    </source>
</reference>
<dbReference type="Gene3D" id="1.10.10.60">
    <property type="entry name" value="Homeodomain-like"/>
    <property type="match status" value="1"/>
</dbReference>
<dbReference type="Proteomes" id="UP000198577">
    <property type="component" value="Unassembled WGS sequence"/>
</dbReference>
<keyword evidence="1" id="KW-0805">Transcription regulation</keyword>
<evidence type="ECO:0000259" key="4">
    <source>
        <dbReference type="PROSITE" id="PS01124"/>
    </source>
</evidence>
<proteinExistence type="predicted"/>
<name>A0A1I5W116_9FIRM</name>
<dbReference type="STRING" id="937334.SAMN05444406_11345"/>
<gene>
    <name evidence="5" type="ORF">SAMN05444406_11345</name>
</gene>
<evidence type="ECO:0000256" key="1">
    <source>
        <dbReference type="ARBA" id="ARBA00023015"/>
    </source>
</evidence>
<dbReference type="SMART" id="SM00342">
    <property type="entry name" value="HTH_ARAC"/>
    <property type="match status" value="1"/>
</dbReference>
<dbReference type="InterPro" id="IPR018060">
    <property type="entry name" value="HTH_AraC"/>
</dbReference>
<dbReference type="SUPFAM" id="SSF46689">
    <property type="entry name" value="Homeodomain-like"/>
    <property type="match status" value="1"/>
</dbReference>
<keyword evidence="6" id="KW-1185">Reference proteome</keyword>